<evidence type="ECO:0000259" key="10">
    <source>
        <dbReference type="Pfam" id="PF18611"/>
    </source>
</evidence>
<dbReference type="InterPro" id="IPR015321">
    <property type="entry name" value="TypeI_recpt_CBD"/>
</dbReference>
<feature type="domain" description="Type I cytokine receptor cytokine-binding" evidence="9">
    <location>
        <begin position="144"/>
        <end position="236"/>
    </location>
</feature>
<sequence length="416" mass="45927">MSPPSARLLLPAELPRRADVSSAALLTAVLLCTLLDQASVLSRETQGLPTNETTPRLNVKFDPWTMTLTWDCPENATGVQCEMIHKEKGPILKKLSATTCEATFRDQTLHQGVTLVVTVQSSRGEVKEKLLYTNPGAEGTAARNLSCSIYDAKVMNCTWTKGPAAPDDVQYSLFIRGSRQRVGRECPQYVEDAGTRVGCRFRNLSGLASYTYVLVNGTSRARTVQFFDSFLSIKEIEVYSPPPNVSVHCNASHCAIHWGQPSTLGMLSPQDFQYQLDIRRPIEVPRAWGRQYQLLSPEPRGRHSVRVRWANTRVLRWSVWSAPVEFGGEQLPSSPWLLSVAIVLGTLVGAGLLAVLSRRVMGHHRLFPPVPRVKDKWNGSPTEQQISWEVLTTGAGKGDVEDVLTVQEVTAAPDGP</sequence>
<feature type="transmembrane region" description="Helical" evidence="8">
    <location>
        <begin position="336"/>
        <end position="356"/>
    </location>
</feature>
<dbReference type="InterPro" id="IPR040907">
    <property type="entry name" value="IL3Ra_N"/>
</dbReference>
<dbReference type="PANTHER" id="PTHR23037:SF46">
    <property type="entry name" value="INTERLEUKIN 5 RECEPTOR SUBUNIT ALPHA"/>
    <property type="match status" value="1"/>
</dbReference>
<dbReference type="Pfam" id="PF09240">
    <property type="entry name" value="IL6Ra-bind"/>
    <property type="match status" value="1"/>
</dbReference>
<comment type="caution">
    <text evidence="11">The sequence shown here is derived from an EMBL/GenBank/DDBJ whole genome shotgun (WGS) entry which is preliminary data.</text>
</comment>
<dbReference type="PANTHER" id="PTHR23037">
    <property type="entry name" value="CYTOKINE RECEPTOR"/>
    <property type="match status" value="1"/>
</dbReference>
<dbReference type="InterPro" id="IPR036116">
    <property type="entry name" value="FN3_sf"/>
</dbReference>
<organism evidence="11 12">
    <name type="scientific">Galemys pyrenaicus</name>
    <name type="common">Iberian desman</name>
    <name type="synonym">Pyrenean desman</name>
    <dbReference type="NCBI Taxonomy" id="202257"/>
    <lineage>
        <taxon>Eukaryota</taxon>
        <taxon>Metazoa</taxon>
        <taxon>Chordata</taxon>
        <taxon>Craniata</taxon>
        <taxon>Vertebrata</taxon>
        <taxon>Euteleostomi</taxon>
        <taxon>Mammalia</taxon>
        <taxon>Eutheria</taxon>
        <taxon>Laurasiatheria</taxon>
        <taxon>Eulipotyphla</taxon>
        <taxon>Talpidae</taxon>
        <taxon>Galemys</taxon>
    </lineage>
</organism>
<evidence type="ECO:0000256" key="6">
    <source>
        <dbReference type="ARBA" id="ARBA00023170"/>
    </source>
</evidence>
<dbReference type="AlphaFoldDB" id="A0A8J6DSW0"/>
<keyword evidence="12" id="KW-1185">Reference proteome</keyword>
<name>A0A8J6DSW0_GALPY</name>
<proteinExistence type="predicted"/>
<dbReference type="Pfam" id="PF18611">
    <property type="entry name" value="IL3Ra_N"/>
    <property type="match status" value="1"/>
</dbReference>
<dbReference type="Proteomes" id="UP000700334">
    <property type="component" value="Unassembled WGS sequence"/>
</dbReference>
<dbReference type="InterPro" id="IPR013783">
    <property type="entry name" value="Ig-like_fold"/>
</dbReference>
<evidence type="ECO:0000256" key="8">
    <source>
        <dbReference type="SAM" id="Phobius"/>
    </source>
</evidence>
<evidence type="ECO:0000259" key="9">
    <source>
        <dbReference type="Pfam" id="PF09240"/>
    </source>
</evidence>
<protein>
    <submittedName>
        <fullName evidence="11">Granulocyte-macrophage colony-stimulating factor receptor subunit alpha</fullName>
    </submittedName>
</protein>
<evidence type="ECO:0000256" key="1">
    <source>
        <dbReference type="ARBA" id="ARBA00004479"/>
    </source>
</evidence>
<accession>A0A8J6DSW0</accession>
<evidence type="ECO:0000313" key="11">
    <source>
        <dbReference type="EMBL" id="KAG8520657.1"/>
    </source>
</evidence>
<evidence type="ECO:0000256" key="7">
    <source>
        <dbReference type="ARBA" id="ARBA00023180"/>
    </source>
</evidence>
<evidence type="ECO:0000256" key="5">
    <source>
        <dbReference type="ARBA" id="ARBA00023136"/>
    </source>
</evidence>
<keyword evidence="6 11" id="KW-0675">Receptor</keyword>
<reference evidence="11" key="1">
    <citation type="journal article" date="2021" name="Evol. Appl.">
        <title>The genome of the Pyrenean desman and the effects of bottlenecks and inbreeding on the genomic landscape of an endangered species.</title>
        <authorList>
            <person name="Escoda L."/>
            <person name="Castresana J."/>
        </authorList>
    </citation>
    <scope>NUCLEOTIDE SEQUENCE</scope>
    <source>
        <strain evidence="11">IBE-C5619</strain>
    </source>
</reference>
<evidence type="ECO:0000313" key="12">
    <source>
        <dbReference type="Proteomes" id="UP000700334"/>
    </source>
</evidence>
<gene>
    <name evidence="11" type="ORF">J0S82_017103</name>
</gene>
<dbReference type="EMBL" id="JAGFMF010011526">
    <property type="protein sequence ID" value="KAG8520657.1"/>
    <property type="molecule type" value="Genomic_DNA"/>
</dbReference>
<dbReference type="Gene3D" id="2.60.40.10">
    <property type="entry name" value="Immunoglobulins"/>
    <property type="match status" value="2"/>
</dbReference>
<feature type="domain" description="IL-3 receptor alpha chain N-terminal" evidence="10">
    <location>
        <begin position="57"/>
        <end position="133"/>
    </location>
</feature>
<evidence type="ECO:0000256" key="3">
    <source>
        <dbReference type="ARBA" id="ARBA00022729"/>
    </source>
</evidence>
<keyword evidence="4 8" id="KW-1133">Transmembrane helix</keyword>
<evidence type="ECO:0000256" key="2">
    <source>
        <dbReference type="ARBA" id="ARBA00022692"/>
    </source>
</evidence>
<dbReference type="InterPro" id="IPR003532">
    <property type="entry name" value="Short_hematopoietin_rcpt_2_CS"/>
</dbReference>
<keyword evidence="5 8" id="KW-0472">Membrane</keyword>
<comment type="subcellular location">
    <subcellularLocation>
        <location evidence="1">Membrane</location>
        <topology evidence="1">Single-pass type I membrane protein</topology>
    </subcellularLocation>
</comment>
<keyword evidence="7" id="KW-0325">Glycoprotein</keyword>
<keyword evidence="3" id="KW-0732">Signal</keyword>
<dbReference type="PROSITE" id="PS01356">
    <property type="entry name" value="HEMATOPO_REC_S_F2"/>
    <property type="match status" value="1"/>
</dbReference>
<keyword evidence="2 8" id="KW-0812">Transmembrane</keyword>
<dbReference type="SUPFAM" id="SSF49265">
    <property type="entry name" value="Fibronectin type III"/>
    <property type="match status" value="2"/>
</dbReference>
<dbReference type="GO" id="GO:0004896">
    <property type="term" value="F:cytokine receptor activity"/>
    <property type="evidence" value="ECO:0007669"/>
    <property type="project" value="InterPro"/>
</dbReference>
<dbReference type="FunFam" id="2.60.40.10:FF:001087">
    <property type="entry name" value="Colony stimulating factor 2 receptor alpha subunit"/>
    <property type="match status" value="1"/>
</dbReference>
<dbReference type="GO" id="GO:0009897">
    <property type="term" value="C:external side of plasma membrane"/>
    <property type="evidence" value="ECO:0007669"/>
    <property type="project" value="TreeGrafter"/>
</dbReference>
<dbReference type="OrthoDB" id="9665656at2759"/>
<evidence type="ECO:0000256" key="4">
    <source>
        <dbReference type="ARBA" id="ARBA00022989"/>
    </source>
</evidence>